<proteinExistence type="predicted"/>
<accession>A0ACB9STK9</accession>
<keyword evidence="2" id="KW-1185">Reference proteome</keyword>
<gene>
    <name evidence="1" type="ORF">MML48_7g00008136</name>
</gene>
<reference evidence="1" key="1">
    <citation type="submission" date="2022-04" db="EMBL/GenBank/DDBJ databases">
        <title>Chromosome-scale genome assembly of Holotrichia oblita Faldermann.</title>
        <authorList>
            <person name="Rongchong L."/>
        </authorList>
    </citation>
    <scope>NUCLEOTIDE SEQUENCE</scope>
    <source>
        <strain evidence="1">81SQS9</strain>
    </source>
</reference>
<sequence>MNSEATRLETFDNWPSAAAVSPGKIARAGFFYTKHNLTVECFSCHVQITDWNYGDQVMAKHRLLSPQCLFVENPLASGNIPKLAETAATPIQPANPQEDYKDEIVRLSTYASWPKTHIVTPEALARSGFYSLKYKDFTKCAFCDVVLVSWEAGDDPDNEHQRCSADCSFVQTVINQRAGGENKLTQLSNLQVVNGENFQELGVQEHKAPKNPKYVTYESRLETFLSWPSTILQKPEDLACAGFYYEGVGDRVRCFHCDGGLNHWDPQDEPWSQHAQWFPKCAYVHIIKGSDFVNSLPNEQMQELATTTPPKPQCKRHVTDSEVEEYLSTEPALAALNIGLHVGRVKQAITERLEETGIPFSSSDALIEATLNLQMEEEDEDGAMNVDNPRLSEGVSKVLSTALQRALTEEDNRTDNCDNTPKESLQTPVQSEQAKGNETPVNISLEEENRMLKEARMCKICMDAEVGIVFLPCGHLTTCITCATNLQYCPLCRSTIKATVRTFLS</sequence>
<dbReference type="Proteomes" id="UP001056778">
    <property type="component" value="Chromosome 7"/>
</dbReference>
<dbReference type="EMBL" id="CM043021">
    <property type="protein sequence ID" value="KAI4458453.1"/>
    <property type="molecule type" value="Genomic_DNA"/>
</dbReference>
<name>A0ACB9STK9_HOLOL</name>
<evidence type="ECO:0000313" key="1">
    <source>
        <dbReference type="EMBL" id="KAI4458453.1"/>
    </source>
</evidence>
<comment type="caution">
    <text evidence="1">The sequence shown here is derived from an EMBL/GenBank/DDBJ whole genome shotgun (WGS) entry which is preliminary data.</text>
</comment>
<protein>
    <submittedName>
        <fullName evidence="1">Inhibitor of apoptosis</fullName>
    </submittedName>
</protein>
<evidence type="ECO:0000313" key="2">
    <source>
        <dbReference type="Proteomes" id="UP001056778"/>
    </source>
</evidence>
<organism evidence="1 2">
    <name type="scientific">Holotrichia oblita</name>
    <name type="common">Chafer beetle</name>
    <dbReference type="NCBI Taxonomy" id="644536"/>
    <lineage>
        <taxon>Eukaryota</taxon>
        <taxon>Metazoa</taxon>
        <taxon>Ecdysozoa</taxon>
        <taxon>Arthropoda</taxon>
        <taxon>Hexapoda</taxon>
        <taxon>Insecta</taxon>
        <taxon>Pterygota</taxon>
        <taxon>Neoptera</taxon>
        <taxon>Endopterygota</taxon>
        <taxon>Coleoptera</taxon>
        <taxon>Polyphaga</taxon>
        <taxon>Scarabaeiformia</taxon>
        <taxon>Scarabaeidae</taxon>
        <taxon>Melolonthinae</taxon>
        <taxon>Holotrichia</taxon>
    </lineage>
</organism>